<evidence type="ECO:0000256" key="3">
    <source>
        <dbReference type="SAM" id="MobiDB-lite"/>
    </source>
</evidence>
<dbReference type="PANTHER" id="PTHR45666:SF21">
    <property type="entry name" value="TYPE I INOSITOL POLYPHOSPHATE 5-PHOSPHATASE 2"/>
    <property type="match status" value="1"/>
</dbReference>
<keyword evidence="6" id="KW-1185">Reference proteome</keyword>
<evidence type="ECO:0000313" key="5">
    <source>
        <dbReference type="EMBL" id="KAJ9549817.1"/>
    </source>
</evidence>
<accession>A0AA38W5V7</accession>
<dbReference type="PANTHER" id="PTHR45666">
    <property type="entry name" value="TYPE IV INOSITOL POLYPHOSPHATE 5-PHOSPHATASE 9"/>
    <property type="match status" value="1"/>
</dbReference>
<dbReference type="InterPro" id="IPR045849">
    <property type="entry name" value="IP5P_plant"/>
</dbReference>
<organism evidence="5 6">
    <name type="scientific">Centaurea solstitialis</name>
    <name type="common">yellow star-thistle</name>
    <dbReference type="NCBI Taxonomy" id="347529"/>
    <lineage>
        <taxon>Eukaryota</taxon>
        <taxon>Viridiplantae</taxon>
        <taxon>Streptophyta</taxon>
        <taxon>Embryophyta</taxon>
        <taxon>Tracheophyta</taxon>
        <taxon>Spermatophyta</taxon>
        <taxon>Magnoliopsida</taxon>
        <taxon>eudicotyledons</taxon>
        <taxon>Gunneridae</taxon>
        <taxon>Pentapetalae</taxon>
        <taxon>asterids</taxon>
        <taxon>campanulids</taxon>
        <taxon>Asterales</taxon>
        <taxon>Asteraceae</taxon>
        <taxon>Carduoideae</taxon>
        <taxon>Cardueae</taxon>
        <taxon>Centaureinae</taxon>
        <taxon>Centaurea</taxon>
    </lineage>
</organism>
<reference evidence="5" key="1">
    <citation type="submission" date="2023-03" db="EMBL/GenBank/DDBJ databases">
        <title>Chromosome-scale reference genome and RAD-based genetic map of yellow starthistle (Centaurea solstitialis) reveal putative structural variation and QTLs associated with invader traits.</title>
        <authorList>
            <person name="Reatini B."/>
            <person name="Cang F.A."/>
            <person name="Jiang Q."/>
            <person name="Mckibben M.T.W."/>
            <person name="Barker M.S."/>
            <person name="Rieseberg L.H."/>
            <person name="Dlugosch K.M."/>
        </authorList>
    </citation>
    <scope>NUCLEOTIDE SEQUENCE</scope>
    <source>
        <strain evidence="5">CAN-66</strain>
        <tissue evidence="5">Leaf</tissue>
    </source>
</reference>
<sequence>MAFWPSMVMKKWLNIQPKNNDFSEDEVDTEAESEEMYFVLLKTKDSDSIRIVFVEYQETCLLVQVKSHMVIIFLHGMPAKGVVKHKRGKSETMRVHYIKTKDVRMTIGTWNVAGRTPNEDLEIDKWLCMHQPADIYILGFSRFFSGSVPLSAGNVLGAETRRPISKWEAIIRKALNRSPEPVAIPKSYSAPTSPIANDNGGYGPTKTIVPEPKVINRLDWPEIALDLKPKVLSSGAKLRRVLSSSARVSSDWLAPQDHGGGLKRVHHSSGDLGLLWTEQQERTDMVDSLDDVPEQVLEEEDDSFEDSSEVELENPCSDGQENPHHRYVRIVSKQMVGIYISVWVRKQLRRHINNLKVSPVGVGLMGYMGNKGSVSVSMSLYQTRLCFVCSHLTSGHKVGDEERRNSNVSEILKRTRFSTILDPDQPQTIPCHDQIFWFGDLNYRINKQDAEVRKLVAMKQWDELLYSDQLCKELRRGHVFDGWNEGAIEFPPTYKYEFNSDRYVGENPKEGEKRRTPAWCDRILWLGKGIKQVSYDRADIRMSDHRPVSSVFALEVEVFDPRKLRRALNLTSAAVHPVMILDEGELELA</sequence>
<proteinExistence type="inferred from homology"/>
<comment type="similarity">
    <text evidence="1">Belongs to the inositol polyphosphate 5-phosphatase family.</text>
</comment>
<evidence type="ECO:0000259" key="4">
    <source>
        <dbReference type="SMART" id="SM00128"/>
    </source>
</evidence>
<dbReference type="GO" id="GO:0004439">
    <property type="term" value="F:phosphatidylinositol-4,5-bisphosphate 5-phosphatase activity"/>
    <property type="evidence" value="ECO:0007669"/>
    <property type="project" value="TreeGrafter"/>
</dbReference>
<dbReference type="SMART" id="SM00128">
    <property type="entry name" value="IPPc"/>
    <property type="match status" value="1"/>
</dbReference>
<dbReference type="Pfam" id="PF22669">
    <property type="entry name" value="Exo_endo_phos2"/>
    <property type="match status" value="1"/>
</dbReference>
<evidence type="ECO:0000256" key="1">
    <source>
        <dbReference type="ARBA" id="ARBA00010768"/>
    </source>
</evidence>
<dbReference type="AlphaFoldDB" id="A0AA38W5V7"/>
<protein>
    <recommendedName>
        <fullName evidence="4">Inositol polyphosphate-related phosphatase domain-containing protein</fullName>
    </recommendedName>
</protein>
<evidence type="ECO:0000313" key="6">
    <source>
        <dbReference type="Proteomes" id="UP001172457"/>
    </source>
</evidence>
<gene>
    <name evidence="5" type="ORF">OSB04_022360</name>
</gene>
<dbReference type="GO" id="GO:0034485">
    <property type="term" value="F:phosphatidylinositol-3,4,5-trisphosphate 5-phosphatase activity"/>
    <property type="evidence" value="ECO:0007669"/>
    <property type="project" value="TreeGrafter"/>
</dbReference>
<name>A0AA38W5V7_9ASTR</name>
<dbReference type="InterPro" id="IPR036691">
    <property type="entry name" value="Endo/exonu/phosph_ase_sf"/>
</dbReference>
<dbReference type="Proteomes" id="UP001172457">
    <property type="component" value="Chromosome 5"/>
</dbReference>
<comment type="caution">
    <text evidence="5">The sequence shown here is derived from an EMBL/GenBank/DDBJ whole genome shotgun (WGS) entry which is preliminary data.</text>
</comment>
<dbReference type="SUPFAM" id="SSF56219">
    <property type="entry name" value="DNase I-like"/>
    <property type="match status" value="1"/>
</dbReference>
<feature type="region of interest" description="Disordered" evidence="3">
    <location>
        <begin position="298"/>
        <end position="323"/>
    </location>
</feature>
<feature type="domain" description="Inositol polyphosphate-related phosphatase" evidence="4">
    <location>
        <begin position="237"/>
        <end position="560"/>
    </location>
</feature>
<dbReference type="GO" id="GO:0046856">
    <property type="term" value="P:phosphatidylinositol dephosphorylation"/>
    <property type="evidence" value="ECO:0007669"/>
    <property type="project" value="InterPro"/>
</dbReference>
<dbReference type="Gene3D" id="3.60.10.10">
    <property type="entry name" value="Endonuclease/exonuclease/phosphatase"/>
    <property type="match status" value="2"/>
</dbReference>
<evidence type="ECO:0000256" key="2">
    <source>
        <dbReference type="ARBA" id="ARBA00022801"/>
    </source>
</evidence>
<dbReference type="InterPro" id="IPR000300">
    <property type="entry name" value="IPPc"/>
</dbReference>
<feature type="compositionally biased region" description="Acidic residues" evidence="3">
    <location>
        <begin position="298"/>
        <end position="312"/>
    </location>
</feature>
<dbReference type="EMBL" id="JARYMX010000005">
    <property type="protein sequence ID" value="KAJ9549817.1"/>
    <property type="molecule type" value="Genomic_DNA"/>
</dbReference>
<dbReference type="GO" id="GO:0004445">
    <property type="term" value="F:inositol-polyphosphate 5-phosphatase activity"/>
    <property type="evidence" value="ECO:0007669"/>
    <property type="project" value="InterPro"/>
</dbReference>
<dbReference type="FunFam" id="3.60.10.10:FF:000048">
    <property type="entry name" value="Type I inositol polyphosphate 5-phosphatase 2"/>
    <property type="match status" value="1"/>
</dbReference>
<keyword evidence="2" id="KW-0378">Hydrolase</keyword>